<evidence type="ECO:0000256" key="6">
    <source>
        <dbReference type="ARBA" id="ARBA00023277"/>
    </source>
</evidence>
<comment type="caution">
    <text evidence="9">The sequence shown here is derived from an EMBL/GenBank/DDBJ whole genome shotgun (WGS) entry which is preliminary data.</text>
</comment>
<dbReference type="EC" id="2.7.7.27" evidence="9"/>
<dbReference type="InterPro" id="IPR029044">
    <property type="entry name" value="Nucleotide-diphossugar_trans"/>
</dbReference>
<dbReference type="GO" id="GO:0008878">
    <property type="term" value="F:glucose-1-phosphate adenylyltransferase activity"/>
    <property type="evidence" value="ECO:0007669"/>
    <property type="project" value="UniProtKB-EC"/>
</dbReference>
<name>A0A7V3RFB7_9BACT</name>
<dbReference type="InterPro" id="IPR011831">
    <property type="entry name" value="ADP-Glc_PPase"/>
</dbReference>
<evidence type="ECO:0000256" key="1">
    <source>
        <dbReference type="ARBA" id="ARBA00010443"/>
    </source>
</evidence>
<evidence type="ECO:0000259" key="7">
    <source>
        <dbReference type="Pfam" id="PF00483"/>
    </source>
</evidence>
<dbReference type="Pfam" id="PF24894">
    <property type="entry name" value="Hexapep_GlmU"/>
    <property type="match status" value="1"/>
</dbReference>
<dbReference type="PANTHER" id="PTHR43523:SF6">
    <property type="entry name" value="GLYCOGEN BIOSYNTHESIS PROTEIN GLGD"/>
    <property type="match status" value="1"/>
</dbReference>
<dbReference type="InterPro" id="IPR005835">
    <property type="entry name" value="NTP_transferase_dom"/>
</dbReference>
<evidence type="ECO:0000256" key="4">
    <source>
        <dbReference type="ARBA" id="ARBA00022840"/>
    </source>
</evidence>
<evidence type="ECO:0000313" key="9">
    <source>
        <dbReference type="EMBL" id="HGE75507.1"/>
    </source>
</evidence>
<evidence type="ECO:0000256" key="3">
    <source>
        <dbReference type="ARBA" id="ARBA00022741"/>
    </source>
</evidence>
<sequence>MKVLGLILAGEKGQNLGKLTNRRASAAVPVGGKYRAIDFTISNMVRAGVKKISVLTQYNPRSLMDHLGSGREWDLDRKTGGLYILQPYVSESTQLWYRGTADAIHQNITVLRRGDEDYILIGSGDHIYNIDFIPLFREHILSMADVTVITKMKDDYDTSFYGVVKTDESGRIIDFKEKEKEAEGDRINLGIYFVNKKLLMDLLYSIVPGGKYDLVKDILIPNLSSLKIMAYDFAGYWKNIKKSIIEYKKTNMDMLDPEISKELFSTKSKIFTKLKDLAPPKITSTGSVKNSIIADGCIIAGKVSNSVLFRNVKIRAGAIIDDSIVMEGSTVEEGARLTNCILDKNVTIRTERTYVGYDEPLVFEKWQVV</sequence>
<dbReference type="EMBL" id="DTPE01000206">
    <property type="protein sequence ID" value="HGE75507.1"/>
    <property type="molecule type" value="Genomic_DNA"/>
</dbReference>
<dbReference type="PANTHER" id="PTHR43523">
    <property type="entry name" value="GLUCOSE-1-PHOSPHATE ADENYLYLTRANSFERASE-RELATED"/>
    <property type="match status" value="1"/>
</dbReference>
<keyword evidence="9" id="KW-0808">Transferase</keyword>
<dbReference type="PROSITE" id="PS00809">
    <property type="entry name" value="ADP_GLC_PYROPHOSPH_2"/>
    <property type="match status" value="1"/>
</dbReference>
<dbReference type="GO" id="GO:0005524">
    <property type="term" value="F:ATP binding"/>
    <property type="evidence" value="ECO:0007669"/>
    <property type="project" value="UniProtKB-KW"/>
</dbReference>
<dbReference type="InterPro" id="IPR011004">
    <property type="entry name" value="Trimer_LpxA-like_sf"/>
</dbReference>
<dbReference type="NCBIfam" id="TIGR02092">
    <property type="entry name" value="glgD"/>
    <property type="match status" value="1"/>
</dbReference>
<keyword evidence="5" id="KW-0320">Glycogen biosynthesis</keyword>
<dbReference type="AlphaFoldDB" id="A0A7V3RFB7"/>
<keyword evidence="4" id="KW-0067">ATP-binding</keyword>
<evidence type="ECO:0000256" key="5">
    <source>
        <dbReference type="ARBA" id="ARBA00023056"/>
    </source>
</evidence>
<dbReference type="Gene3D" id="2.160.10.10">
    <property type="entry name" value="Hexapeptide repeat proteins"/>
    <property type="match status" value="1"/>
</dbReference>
<dbReference type="SUPFAM" id="SSF53448">
    <property type="entry name" value="Nucleotide-diphospho-sugar transferases"/>
    <property type="match status" value="1"/>
</dbReference>
<dbReference type="InterPro" id="IPR011832">
    <property type="entry name" value="GlgDAde_trans"/>
</dbReference>
<dbReference type="InterPro" id="IPR005836">
    <property type="entry name" value="ADP_Glu_pyroP_CS"/>
</dbReference>
<dbReference type="CDD" id="cd04651">
    <property type="entry name" value="LbH_G1P_AT_C"/>
    <property type="match status" value="1"/>
</dbReference>
<accession>A0A7V3RFB7</accession>
<keyword evidence="6" id="KW-0119">Carbohydrate metabolism</keyword>
<dbReference type="CDD" id="cd02508">
    <property type="entry name" value="ADP_Glucose_PP"/>
    <property type="match status" value="1"/>
</dbReference>
<dbReference type="Pfam" id="PF00483">
    <property type="entry name" value="NTP_transferase"/>
    <property type="match status" value="1"/>
</dbReference>
<gene>
    <name evidence="9" type="primary">glgD</name>
    <name evidence="9" type="ORF">ENX73_05230</name>
</gene>
<keyword evidence="9" id="KW-0548">Nucleotidyltransferase</keyword>
<proteinExistence type="inferred from homology"/>
<dbReference type="SUPFAM" id="SSF51161">
    <property type="entry name" value="Trimeric LpxA-like enzymes"/>
    <property type="match status" value="1"/>
</dbReference>
<dbReference type="GO" id="GO:0005978">
    <property type="term" value="P:glycogen biosynthetic process"/>
    <property type="evidence" value="ECO:0007669"/>
    <property type="project" value="UniProtKB-KW"/>
</dbReference>
<dbReference type="InterPro" id="IPR056818">
    <property type="entry name" value="GlmU/GlgC-like_hexapep"/>
</dbReference>
<organism evidence="9">
    <name type="scientific">Mesoaciditoga lauensis</name>
    <dbReference type="NCBI Taxonomy" id="1495039"/>
    <lineage>
        <taxon>Bacteria</taxon>
        <taxon>Thermotogati</taxon>
        <taxon>Thermotogota</taxon>
        <taxon>Thermotogae</taxon>
        <taxon>Mesoaciditogales</taxon>
        <taxon>Mesoaciditogaceae</taxon>
        <taxon>Mesoaciditoga</taxon>
    </lineage>
</organism>
<feature type="domain" description="Glucose-1-phosphate adenylyltransferase/Bifunctional protein GlmU-like C-terminal hexapeptide" evidence="8">
    <location>
        <begin position="284"/>
        <end position="359"/>
    </location>
</feature>
<dbReference type="Gene3D" id="3.90.550.10">
    <property type="entry name" value="Spore Coat Polysaccharide Biosynthesis Protein SpsA, Chain A"/>
    <property type="match status" value="1"/>
</dbReference>
<feature type="domain" description="Nucleotidyl transferase" evidence="7">
    <location>
        <begin position="5"/>
        <end position="239"/>
    </location>
</feature>
<reference evidence="9" key="1">
    <citation type="journal article" date="2020" name="mSystems">
        <title>Genome- and Community-Level Interaction Insights into Carbon Utilization and Element Cycling Functions of Hydrothermarchaeota in Hydrothermal Sediment.</title>
        <authorList>
            <person name="Zhou Z."/>
            <person name="Liu Y."/>
            <person name="Xu W."/>
            <person name="Pan J."/>
            <person name="Luo Z.H."/>
            <person name="Li M."/>
        </authorList>
    </citation>
    <scope>NUCLEOTIDE SEQUENCE [LARGE SCALE GENOMIC DNA]</scope>
    <source>
        <strain evidence="9">SpSt-966</strain>
    </source>
</reference>
<keyword evidence="2" id="KW-0321">Glycogen metabolism</keyword>
<protein>
    <submittedName>
        <fullName evidence="9">Glucose-1-phosphate adenylyltransferase subunit GlgD</fullName>
        <ecNumber evidence="9">2.7.7.27</ecNumber>
    </submittedName>
</protein>
<comment type="similarity">
    <text evidence="1">Belongs to the bacterial/plant glucose-1-phosphate adenylyltransferase family.</text>
</comment>
<evidence type="ECO:0000256" key="2">
    <source>
        <dbReference type="ARBA" id="ARBA00022600"/>
    </source>
</evidence>
<keyword evidence="3" id="KW-0547">Nucleotide-binding</keyword>
<evidence type="ECO:0000259" key="8">
    <source>
        <dbReference type="Pfam" id="PF24894"/>
    </source>
</evidence>